<dbReference type="InterPro" id="IPR028349">
    <property type="entry name" value="PafC-like"/>
</dbReference>
<name>A0A4R2R175_9PSEU</name>
<evidence type="ECO:0000256" key="3">
    <source>
        <dbReference type="ARBA" id="ARBA00023163"/>
    </source>
</evidence>
<protein>
    <submittedName>
        <fullName evidence="5">Putative DNA-binding transcriptional regulator YafY</fullName>
    </submittedName>
</protein>
<sequence>MRSNSDRNSFDNGSVADITARMLALLSTLQTGRSFSGAELSSRLGVSQRTLRRDIERLRGYGYPVETQPGPGGYYRLIAGRAMPPLALDDDEAVAALLGFATLAATGTATDGSIGDAAARGYGKLDQLLPARLRPRATALRTSLETGGQFAPEIDAGLFAGLAEASSDTEVITFSYRASSGETSHRRVEPHRLAQLHLRWYLLGWDVDRADWRTFRVDRIAELVRTGARHQPRTLPADSAVDYLRSGINLHRGRVELRIQAPLEQVADAFRHQDAQLSAEQGPVTRAVLWLDSWEWLTVHLAFLGADFTIVEPDWLRTACAEFADRLHRGSATSGSQLKGGSP</sequence>
<gene>
    <name evidence="5" type="ORF">EV191_101365</name>
</gene>
<comment type="caution">
    <text evidence="5">The sequence shown here is derived from an EMBL/GenBank/DDBJ whole genome shotgun (WGS) entry which is preliminary data.</text>
</comment>
<accession>A0A4R2R175</accession>
<dbReference type="EMBL" id="SLXQ01000001">
    <property type="protein sequence ID" value="TCP56422.1"/>
    <property type="molecule type" value="Genomic_DNA"/>
</dbReference>
<dbReference type="RefSeq" id="WP_243658698.1">
    <property type="nucleotide sequence ID" value="NZ_SLXQ01000001.1"/>
</dbReference>
<dbReference type="PANTHER" id="PTHR34580">
    <property type="match status" value="1"/>
</dbReference>
<keyword evidence="2 5" id="KW-0238">DNA-binding</keyword>
<dbReference type="PIRSF" id="PIRSF016838">
    <property type="entry name" value="PafC"/>
    <property type="match status" value="1"/>
</dbReference>
<dbReference type="InterPro" id="IPR036388">
    <property type="entry name" value="WH-like_DNA-bd_sf"/>
</dbReference>
<keyword evidence="3" id="KW-0804">Transcription</keyword>
<dbReference type="InterPro" id="IPR013196">
    <property type="entry name" value="HTH_11"/>
</dbReference>
<evidence type="ECO:0000313" key="5">
    <source>
        <dbReference type="EMBL" id="TCP56422.1"/>
    </source>
</evidence>
<dbReference type="AlphaFoldDB" id="A0A4R2R175"/>
<dbReference type="GO" id="GO:0003677">
    <property type="term" value="F:DNA binding"/>
    <property type="evidence" value="ECO:0007669"/>
    <property type="project" value="UniProtKB-KW"/>
</dbReference>
<dbReference type="SUPFAM" id="SSF46785">
    <property type="entry name" value="Winged helix' DNA-binding domain"/>
    <property type="match status" value="1"/>
</dbReference>
<dbReference type="Gene3D" id="1.10.10.10">
    <property type="entry name" value="Winged helix-like DNA-binding domain superfamily/Winged helix DNA-binding domain"/>
    <property type="match status" value="1"/>
</dbReference>
<dbReference type="Pfam" id="PF08279">
    <property type="entry name" value="HTH_11"/>
    <property type="match status" value="1"/>
</dbReference>
<evidence type="ECO:0000259" key="4">
    <source>
        <dbReference type="PROSITE" id="PS51000"/>
    </source>
</evidence>
<dbReference type="InterPro" id="IPR001034">
    <property type="entry name" value="DeoR_HTH"/>
</dbReference>
<dbReference type="InterPro" id="IPR026881">
    <property type="entry name" value="WYL_dom"/>
</dbReference>
<dbReference type="PROSITE" id="PS52050">
    <property type="entry name" value="WYL"/>
    <property type="match status" value="1"/>
</dbReference>
<evidence type="ECO:0000256" key="2">
    <source>
        <dbReference type="ARBA" id="ARBA00023125"/>
    </source>
</evidence>
<dbReference type="InterPro" id="IPR051534">
    <property type="entry name" value="CBASS_pafABC_assoc_protein"/>
</dbReference>
<organism evidence="5 6">
    <name type="scientific">Tamaricihabitans halophyticus</name>
    <dbReference type="NCBI Taxonomy" id="1262583"/>
    <lineage>
        <taxon>Bacteria</taxon>
        <taxon>Bacillati</taxon>
        <taxon>Actinomycetota</taxon>
        <taxon>Actinomycetes</taxon>
        <taxon>Pseudonocardiales</taxon>
        <taxon>Pseudonocardiaceae</taxon>
        <taxon>Tamaricihabitans</taxon>
    </lineage>
</organism>
<evidence type="ECO:0000256" key="1">
    <source>
        <dbReference type="ARBA" id="ARBA00023015"/>
    </source>
</evidence>
<feature type="domain" description="HTH deoR-type" evidence="4">
    <location>
        <begin position="18"/>
        <end position="83"/>
    </location>
</feature>
<reference evidence="5 6" key="1">
    <citation type="submission" date="2019-03" db="EMBL/GenBank/DDBJ databases">
        <title>Genomic Encyclopedia of Type Strains, Phase IV (KMG-IV): sequencing the most valuable type-strain genomes for metagenomic binning, comparative biology and taxonomic classification.</title>
        <authorList>
            <person name="Goeker M."/>
        </authorList>
    </citation>
    <scope>NUCLEOTIDE SEQUENCE [LARGE SCALE GENOMIC DNA]</scope>
    <source>
        <strain evidence="5 6">DSM 45765</strain>
    </source>
</reference>
<dbReference type="InterPro" id="IPR018356">
    <property type="entry name" value="Tscrpt_reg_HTH_DeoR_CS"/>
</dbReference>
<evidence type="ECO:0000313" key="6">
    <source>
        <dbReference type="Proteomes" id="UP000294911"/>
    </source>
</evidence>
<keyword evidence="1" id="KW-0805">Transcription regulation</keyword>
<dbReference type="InterPro" id="IPR036390">
    <property type="entry name" value="WH_DNA-bd_sf"/>
</dbReference>
<dbReference type="GO" id="GO:0003700">
    <property type="term" value="F:DNA-binding transcription factor activity"/>
    <property type="evidence" value="ECO:0007669"/>
    <property type="project" value="InterPro"/>
</dbReference>
<keyword evidence="6" id="KW-1185">Reference proteome</keyword>
<dbReference type="PANTHER" id="PTHR34580:SF3">
    <property type="entry name" value="PROTEIN PAFB"/>
    <property type="match status" value="1"/>
</dbReference>
<dbReference type="Pfam" id="PF13280">
    <property type="entry name" value="WYL"/>
    <property type="match status" value="1"/>
</dbReference>
<dbReference type="PROSITE" id="PS51000">
    <property type="entry name" value="HTH_DEOR_2"/>
    <property type="match status" value="1"/>
</dbReference>
<proteinExistence type="predicted"/>
<dbReference type="Proteomes" id="UP000294911">
    <property type="component" value="Unassembled WGS sequence"/>
</dbReference>
<dbReference type="PROSITE" id="PS00894">
    <property type="entry name" value="HTH_DEOR_1"/>
    <property type="match status" value="1"/>
</dbReference>